<evidence type="ECO:0000313" key="2">
    <source>
        <dbReference type="Proteomes" id="UP000054928"/>
    </source>
</evidence>
<sequence>MRQHEYSQATRWLVIYKEIEVHVDVKRYLNLQAQLSQSTDAGNDSSAIIDFDNTFTAFYSVIVIHSASKIESFHEASEGKALLLMCKLSPDNFLNEPLHVCHI</sequence>
<dbReference type="RefSeq" id="XP_024582634.1">
    <property type="nucleotide sequence ID" value="XM_024717102.1"/>
</dbReference>
<dbReference type="GeneID" id="36397731"/>
<keyword evidence="2" id="KW-1185">Reference proteome</keyword>
<accession>A0A0P1AW91</accession>
<organism evidence="1 2">
    <name type="scientific">Plasmopara halstedii</name>
    <name type="common">Downy mildew of sunflower</name>
    <dbReference type="NCBI Taxonomy" id="4781"/>
    <lineage>
        <taxon>Eukaryota</taxon>
        <taxon>Sar</taxon>
        <taxon>Stramenopiles</taxon>
        <taxon>Oomycota</taxon>
        <taxon>Peronosporomycetes</taxon>
        <taxon>Peronosporales</taxon>
        <taxon>Peronosporaceae</taxon>
        <taxon>Plasmopara</taxon>
    </lineage>
</organism>
<protein>
    <submittedName>
        <fullName evidence="1">Uncharacterized protein</fullName>
    </submittedName>
</protein>
<reference evidence="2" key="1">
    <citation type="submission" date="2014-09" db="EMBL/GenBank/DDBJ databases">
        <authorList>
            <person name="Sharma Rahul"/>
            <person name="Thines Marco"/>
        </authorList>
    </citation>
    <scope>NUCLEOTIDE SEQUENCE [LARGE SCALE GENOMIC DNA]</scope>
</reference>
<proteinExistence type="predicted"/>
<dbReference type="Proteomes" id="UP000054928">
    <property type="component" value="Unassembled WGS sequence"/>
</dbReference>
<name>A0A0P1AW91_PLAHL</name>
<evidence type="ECO:0000313" key="1">
    <source>
        <dbReference type="EMBL" id="CEG46265.1"/>
    </source>
</evidence>
<dbReference type="AlphaFoldDB" id="A0A0P1AW91"/>
<dbReference type="EMBL" id="CCYD01002047">
    <property type="protein sequence ID" value="CEG46265.1"/>
    <property type="molecule type" value="Genomic_DNA"/>
</dbReference>